<dbReference type="PROSITE" id="PS50943">
    <property type="entry name" value="HTH_CROC1"/>
    <property type="match status" value="1"/>
</dbReference>
<dbReference type="EMBL" id="NJGV01000026">
    <property type="protein sequence ID" value="OWY32462.1"/>
    <property type="molecule type" value="Genomic_DNA"/>
</dbReference>
<dbReference type="Gene3D" id="1.10.260.40">
    <property type="entry name" value="lambda repressor-like DNA-binding domains"/>
    <property type="match status" value="1"/>
</dbReference>
<protein>
    <submittedName>
        <fullName evidence="2">Transcriptional regulator</fullName>
    </submittedName>
</protein>
<dbReference type="SUPFAM" id="SSF47413">
    <property type="entry name" value="lambda repressor-like DNA-binding domains"/>
    <property type="match status" value="1"/>
</dbReference>
<dbReference type="InterPro" id="IPR010982">
    <property type="entry name" value="Lambda_DNA-bd_dom_sf"/>
</dbReference>
<dbReference type="GO" id="GO:0003677">
    <property type="term" value="F:DNA binding"/>
    <property type="evidence" value="ECO:0007669"/>
    <property type="project" value="InterPro"/>
</dbReference>
<evidence type="ECO:0000313" key="3">
    <source>
        <dbReference type="Proteomes" id="UP000214747"/>
    </source>
</evidence>
<comment type="caution">
    <text evidence="2">The sequence shown here is derived from an EMBL/GenBank/DDBJ whole genome shotgun (WGS) entry which is preliminary data.</text>
</comment>
<accession>A0A225SNC0</accession>
<sequence>MNTTEQATQPRMLSTEELATFIKFFRELRHWSQEQLGEISGLSVRTIQRIETGEASSPESRRALARAFEFEDIDALNKSFLISSPEELAAEKEKFDRDHVTLTALPLTTGKQLAQLAETCAMDFIEAAYDASREVERVLADLTDYFREYRESYELYAQADKFDVYDEMQTKIDSLKSLGMSLRYARRRMAVTFGMEGAKPVPVEAAYIVGFPLGKEPESFATPKEAGIRGL</sequence>
<reference evidence="2 3" key="1">
    <citation type="journal article" date="2010" name="Int. J. Syst. Evol. Microbiol.">
        <title>Reclassification of Herbaspirillum putei as a later heterotypic synonym of Herbaspirillum huttiense, with the description of H. huttiense subsp. huttiense subsp. nov. and H. huttiense subsp. putei subsp. nov., comb. nov., and description of Herbaspirillum aquaticum sp. nov.</title>
        <authorList>
            <person name="Dobritsa A.P."/>
            <person name="Reddy M.C."/>
            <person name="Samadpour M."/>
        </authorList>
    </citation>
    <scope>NUCLEOTIDE SEQUENCE [LARGE SCALE GENOMIC DNA]</scope>
    <source>
        <strain evidence="2 3">IEH 4430</strain>
    </source>
</reference>
<proteinExistence type="predicted"/>
<dbReference type="SMART" id="SM00530">
    <property type="entry name" value="HTH_XRE"/>
    <property type="match status" value="1"/>
</dbReference>
<organism evidence="2 3">
    <name type="scientific">Herbaspirillum aquaticum</name>
    <dbReference type="NCBI Taxonomy" id="568783"/>
    <lineage>
        <taxon>Bacteria</taxon>
        <taxon>Pseudomonadati</taxon>
        <taxon>Pseudomonadota</taxon>
        <taxon>Betaproteobacteria</taxon>
        <taxon>Burkholderiales</taxon>
        <taxon>Oxalobacteraceae</taxon>
        <taxon>Herbaspirillum</taxon>
    </lineage>
</organism>
<dbReference type="Proteomes" id="UP000214747">
    <property type="component" value="Unassembled WGS sequence"/>
</dbReference>
<evidence type="ECO:0000313" key="2">
    <source>
        <dbReference type="EMBL" id="OWY32462.1"/>
    </source>
</evidence>
<keyword evidence="3" id="KW-1185">Reference proteome</keyword>
<dbReference type="AlphaFoldDB" id="A0A225SNC0"/>
<dbReference type="CDD" id="cd00093">
    <property type="entry name" value="HTH_XRE"/>
    <property type="match status" value="1"/>
</dbReference>
<dbReference type="RefSeq" id="WP_088757125.1">
    <property type="nucleotide sequence ID" value="NZ_NJGV01000026.1"/>
</dbReference>
<evidence type="ECO:0000259" key="1">
    <source>
        <dbReference type="PROSITE" id="PS50943"/>
    </source>
</evidence>
<gene>
    <name evidence="2" type="ORF">CEJ45_21650</name>
</gene>
<dbReference type="Pfam" id="PF01381">
    <property type="entry name" value="HTH_3"/>
    <property type="match status" value="1"/>
</dbReference>
<name>A0A225SNC0_9BURK</name>
<dbReference type="InterPro" id="IPR001387">
    <property type="entry name" value="Cro/C1-type_HTH"/>
</dbReference>
<feature type="domain" description="HTH cro/C1-type" evidence="1">
    <location>
        <begin position="22"/>
        <end position="76"/>
    </location>
</feature>